<dbReference type="OrthoDB" id="10428386at2759"/>
<feature type="domain" description="Ubiquitin-like" evidence="2">
    <location>
        <begin position="68"/>
        <end position="140"/>
    </location>
</feature>
<keyword evidence="1" id="KW-1017">Isopeptide bond</keyword>
<dbReference type="PANTHER" id="PTHR10666">
    <property type="entry name" value="UBIQUITIN"/>
    <property type="match status" value="1"/>
</dbReference>
<comment type="caution">
    <text evidence="3">The sequence shown here is derived from an EMBL/GenBank/DDBJ whole genome shotgun (WGS) entry which is preliminary data.</text>
</comment>
<dbReference type="SMART" id="SM00213">
    <property type="entry name" value="UBQ"/>
    <property type="match status" value="1"/>
</dbReference>
<dbReference type="Pfam" id="PF00240">
    <property type="entry name" value="ubiquitin"/>
    <property type="match status" value="1"/>
</dbReference>
<dbReference type="SUPFAM" id="SSF54236">
    <property type="entry name" value="Ubiquitin-like"/>
    <property type="match status" value="1"/>
</dbReference>
<keyword evidence="4" id="KW-1185">Reference proteome</keyword>
<sequence>MNNDEIVESVAVGHPQNQDDHINICHLNCGVQDKKPCVKVMMDDKVSEEELTPASTLEKELKMVQDSTYIFVKRIDGKTMQVQVNRLDTSETVKAKIIHKWGVPDADLPKNWRLTYKSKTLKSGRTLADQDIEEHCTLQMSFYICGCQS</sequence>
<dbReference type="Proteomes" id="UP000554482">
    <property type="component" value="Unassembled WGS sequence"/>
</dbReference>
<evidence type="ECO:0000313" key="4">
    <source>
        <dbReference type="Proteomes" id="UP000554482"/>
    </source>
</evidence>
<dbReference type="GO" id="GO:0003729">
    <property type="term" value="F:mRNA binding"/>
    <property type="evidence" value="ECO:0007669"/>
    <property type="project" value="UniProtKB-ARBA"/>
</dbReference>
<dbReference type="EMBL" id="JABWDY010018433">
    <property type="protein sequence ID" value="KAF5194658.1"/>
    <property type="molecule type" value="Genomic_DNA"/>
</dbReference>
<dbReference type="InterPro" id="IPR029071">
    <property type="entry name" value="Ubiquitin-like_domsf"/>
</dbReference>
<proteinExistence type="predicted"/>
<evidence type="ECO:0000313" key="3">
    <source>
        <dbReference type="EMBL" id="KAF5194658.1"/>
    </source>
</evidence>
<protein>
    <recommendedName>
        <fullName evidence="2">Ubiquitin-like domain-containing protein</fullName>
    </recommendedName>
</protein>
<name>A0A7J6WCR0_THATH</name>
<gene>
    <name evidence="3" type="ORF">FRX31_015761</name>
</gene>
<evidence type="ECO:0000259" key="2">
    <source>
        <dbReference type="PROSITE" id="PS50053"/>
    </source>
</evidence>
<evidence type="ECO:0000256" key="1">
    <source>
        <dbReference type="ARBA" id="ARBA00022499"/>
    </source>
</evidence>
<dbReference type="Gene3D" id="3.10.20.90">
    <property type="entry name" value="Phosphatidylinositol 3-kinase Catalytic Subunit, Chain A, domain 1"/>
    <property type="match status" value="1"/>
</dbReference>
<dbReference type="InterPro" id="IPR050158">
    <property type="entry name" value="Ubiquitin_ubiquitin-like"/>
</dbReference>
<dbReference type="InterPro" id="IPR000626">
    <property type="entry name" value="Ubiquitin-like_dom"/>
</dbReference>
<organism evidence="3 4">
    <name type="scientific">Thalictrum thalictroides</name>
    <name type="common">Rue-anemone</name>
    <name type="synonym">Anemone thalictroides</name>
    <dbReference type="NCBI Taxonomy" id="46969"/>
    <lineage>
        <taxon>Eukaryota</taxon>
        <taxon>Viridiplantae</taxon>
        <taxon>Streptophyta</taxon>
        <taxon>Embryophyta</taxon>
        <taxon>Tracheophyta</taxon>
        <taxon>Spermatophyta</taxon>
        <taxon>Magnoliopsida</taxon>
        <taxon>Ranunculales</taxon>
        <taxon>Ranunculaceae</taxon>
        <taxon>Thalictroideae</taxon>
        <taxon>Thalictrum</taxon>
    </lineage>
</organism>
<reference evidence="3 4" key="1">
    <citation type="submission" date="2020-06" db="EMBL/GenBank/DDBJ databases">
        <title>Transcriptomic and genomic resources for Thalictrum thalictroides and T. hernandezii: Facilitating candidate gene discovery in an emerging model plant lineage.</title>
        <authorList>
            <person name="Arias T."/>
            <person name="Riano-Pachon D.M."/>
            <person name="Di Stilio V.S."/>
        </authorList>
    </citation>
    <scope>NUCLEOTIDE SEQUENCE [LARGE SCALE GENOMIC DNA]</scope>
    <source>
        <strain evidence="4">cv. WT478/WT964</strain>
        <tissue evidence="3">Leaves</tissue>
    </source>
</reference>
<dbReference type="PROSITE" id="PS50053">
    <property type="entry name" value="UBIQUITIN_2"/>
    <property type="match status" value="1"/>
</dbReference>
<dbReference type="AlphaFoldDB" id="A0A7J6WCR0"/>
<accession>A0A7J6WCR0</accession>